<evidence type="ECO:0000313" key="3">
    <source>
        <dbReference type="Proteomes" id="UP000094527"/>
    </source>
</evidence>
<organism evidence="2 3">
    <name type="scientific">Orchesella cincta</name>
    <name type="common">Springtail</name>
    <name type="synonym">Podura cincta</name>
    <dbReference type="NCBI Taxonomy" id="48709"/>
    <lineage>
        <taxon>Eukaryota</taxon>
        <taxon>Metazoa</taxon>
        <taxon>Ecdysozoa</taxon>
        <taxon>Arthropoda</taxon>
        <taxon>Hexapoda</taxon>
        <taxon>Collembola</taxon>
        <taxon>Entomobryomorpha</taxon>
        <taxon>Entomobryoidea</taxon>
        <taxon>Orchesellidae</taxon>
        <taxon>Orchesellinae</taxon>
        <taxon>Orchesella</taxon>
    </lineage>
</organism>
<feature type="chain" id="PRO_5008905120" evidence="1">
    <location>
        <begin position="21"/>
        <end position="295"/>
    </location>
</feature>
<name>A0A1D2N6N9_ORCCI</name>
<dbReference type="EMBL" id="LJIJ01000183">
    <property type="protein sequence ID" value="ODN00892.1"/>
    <property type="molecule type" value="Genomic_DNA"/>
</dbReference>
<sequence>MSLVQVFWLLIGINVDLSLSLQTHRGSSQTSEFLLNGRTPDALVQVHSGNKNVIVINIEPPSLAPGQPAYKVGLELVTMKLCDADDRLKIVYSDSTSIRTVTWKINASSSSDPREQLVDIQANQIVLIPEGRWIMTEVTLVATLYQDSLEDGTCPANTVPCSCTRSQGHHDDHDFPPAETSSSSSSSSESASLFKESTLLQNLTTFLRCIPRILVCNTNFNCGLNCYDDEIQSNCPGSTFTAPTSSSSVDTSCVPVTTSTTEKNNGGGQSGSVSRTLSGLTPIIISILMMLVFTT</sequence>
<dbReference type="Proteomes" id="UP000094527">
    <property type="component" value="Unassembled WGS sequence"/>
</dbReference>
<gene>
    <name evidence="2" type="ORF">Ocin01_05823</name>
</gene>
<keyword evidence="3" id="KW-1185">Reference proteome</keyword>
<reference evidence="2 3" key="1">
    <citation type="journal article" date="2016" name="Genome Biol. Evol.">
        <title>Gene Family Evolution Reflects Adaptation to Soil Environmental Stressors in the Genome of the Collembolan Orchesella cincta.</title>
        <authorList>
            <person name="Faddeeva-Vakhrusheva A."/>
            <person name="Derks M.F."/>
            <person name="Anvar S.Y."/>
            <person name="Agamennone V."/>
            <person name="Suring W."/>
            <person name="Smit S."/>
            <person name="van Straalen N.M."/>
            <person name="Roelofs D."/>
        </authorList>
    </citation>
    <scope>NUCLEOTIDE SEQUENCE [LARGE SCALE GENOMIC DNA]</scope>
    <source>
        <tissue evidence="2">Mixed pool</tissue>
    </source>
</reference>
<proteinExistence type="predicted"/>
<protein>
    <submittedName>
        <fullName evidence="2">Uncharacterized protein</fullName>
    </submittedName>
</protein>
<comment type="caution">
    <text evidence="2">The sequence shown here is derived from an EMBL/GenBank/DDBJ whole genome shotgun (WGS) entry which is preliminary data.</text>
</comment>
<feature type="signal peptide" evidence="1">
    <location>
        <begin position="1"/>
        <end position="20"/>
    </location>
</feature>
<accession>A0A1D2N6N9</accession>
<dbReference type="AlphaFoldDB" id="A0A1D2N6N9"/>
<evidence type="ECO:0000256" key="1">
    <source>
        <dbReference type="SAM" id="SignalP"/>
    </source>
</evidence>
<keyword evidence="1" id="KW-0732">Signal</keyword>
<evidence type="ECO:0000313" key="2">
    <source>
        <dbReference type="EMBL" id="ODN00892.1"/>
    </source>
</evidence>